<dbReference type="Gene3D" id="2.60.40.150">
    <property type="entry name" value="C2 domain"/>
    <property type="match status" value="2"/>
</dbReference>
<dbReference type="SMART" id="SM00490">
    <property type="entry name" value="HELICc"/>
    <property type="match status" value="2"/>
</dbReference>
<evidence type="ECO:0000256" key="3">
    <source>
        <dbReference type="ARBA" id="ARBA00022741"/>
    </source>
</evidence>
<evidence type="ECO:0000256" key="2">
    <source>
        <dbReference type="ARBA" id="ARBA00022737"/>
    </source>
</evidence>
<evidence type="ECO:0000313" key="11">
    <source>
        <dbReference type="EMBL" id="KAF7992595.1"/>
    </source>
</evidence>
<keyword evidence="6" id="KW-0067">ATP-binding</keyword>
<dbReference type="SMART" id="SM00382">
    <property type="entry name" value="AAA"/>
    <property type="match status" value="2"/>
</dbReference>
<evidence type="ECO:0000256" key="7">
    <source>
        <dbReference type="ARBA" id="ARBA00034541"/>
    </source>
</evidence>
<dbReference type="FunFam" id="1.10.3380.10:FF:000002">
    <property type="entry name" value="Activating signal cointegrator 1 complex subunit 3"/>
    <property type="match status" value="1"/>
</dbReference>
<dbReference type="SUPFAM" id="SSF81296">
    <property type="entry name" value="E set domains"/>
    <property type="match status" value="1"/>
</dbReference>
<dbReference type="Pfam" id="PF00270">
    <property type="entry name" value="DEAD"/>
    <property type="match status" value="2"/>
</dbReference>
<dbReference type="PIRSF" id="PIRSF039073">
    <property type="entry name" value="BRR2"/>
    <property type="match status" value="1"/>
</dbReference>
<dbReference type="FunFam" id="3.40.50.300:FF:000062">
    <property type="entry name" value="U5 small nuclear ribonucleoprotein helicase"/>
    <property type="match status" value="1"/>
</dbReference>
<dbReference type="InterPro" id="IPR014756">
    <property type="entry name" value="Ig_E-set"/>
</dbReference>
<dbReference type="EMBL" id="JACMRX010000003">
    <property type="protein sequence ID" value="KAF7992595.1"/>
    <property type="molecule type" value="Genomic_DNA"/>
</dbReference>
<dbReference type="Gene3D" id="1.10.10.10">
    <property type="entry name" value="Winged helix-like DNA-binding domain superfamily/Winged helix DNA-binding domain"/>
    <property type="match status" value="2"/>
</dbReference>
<dbReference type="FunFam" id="3.40.50.300:FF:000198">
    <property type="entry name" value="Activating signal cointegrator 1 complex subunit"/>
    <property type="match status" value="1"/>
</dbReference>
<dbReference type="Gene3D" id="1.10.3380.10">
    <property type="entry name" value="Sec63 N-terminal domain-like domain"/>
    <property type="match status" value="2"/>
</dbReference>
<dbReference type="InterPro" id="IPR057842">
    <property type="entry name" value="WH_MER3"/>
</dbReference>
<dbReference type="GO" id="GO:0006397">
    <property type="term" value="P:mRNA processing"/>
    <property type="evidence" value="ECO:0007669"/>
    <property type="project" value="UniProtKB-ARBA"/>
</dbReference>
<dbReference type="InterPro" id="IPR036388">
    <property type="entry name" value="WH-like_DNA-bd_sf"/>
</dbReference>
<dbReference type="Proteomes" id="UP000639338">
    <property type="component" value="Unassembled WGS sequence"/>
</dbReference>
<feature type="domain" description="Helicase C-terminal" evidence="10">
    <location>
        <begin position="691"/>
        <end position="912"/>
    </location>
</feature>
<keyword evidence="12" id="KW-1185">Reference proteome</keyword>
<keyword evidence="2" id="KW-0677">Repeat</keyword>
<evidence type="ECO:0000256" key="1">
    <source>
        <dbReference type="ARBA" id="ARBA00010140"/>
    </source>
</evidence>
<dbReference type="SUPFAM" id="SSF158702">
    <property type="entry name" value="Sec63 N-terminal domain-like"/>
    <property type="match status" value="2"/>
</dbReference>
<accession>A0A834XSF3</accession>
<dbReference type="GO" id="GO:0005524">
    <property type="term" value="F:ATP binding"/>
    <property type="evidence" value="ECO:0007669"/>
    <property type="project" value="UniProtKB-KW"/>
</dbReference>
<dbReference type="InterPro" id="IPR014001">
    <property type="entry name" value="Helicase_ATP-bd"/>
</dbReference>
<dbReference type="InterPro" id="IPR003593">
    <property type="entry name" value="AAA+_ATPase"/>
</dbReference>
<name>A0A834XSF3_APHGI</name>
<dbReference type="Pfam" id="PF00271">
    <property type="entry name" value="Helicase_C"/>
    <property type="match status" value="2"/>
</dbReference>
<feature type="domain" description="Helicase ATP-binding" evidence="9">
    <location>
        <begin position="1330"/>
        <end position="1505"/>
    </location>
</feature>
<dbReference type="GO" id="GO:0016787">
    <property type="term" value="F:hydrolase activity"/>
    <property type="evidence" value="ECO:0007669"/>
    <property type="project" value="UniProtKB-KW"/>
</dbReference>
<protein>
    <recommendedName>
        <fullName evidence="7">U5 small nuclear ribonucleoprotein 200 kDa helicase</fullName>
    </recommendedName>
</protein>
<dbReference type="InterPro" id="IPR035892">
    <property type="entry name" value="C2_domain_sf"/>
</dbReference>
<feature type="domain" description="Helicase ATP-binding" evidence="9">
    <location>
        <begin position="480"/>
        <end position="664"/>
    </location>
</feature>
<evidence type="ECO:0000259" key="9">
    <source>
        <dbReference type="PROSITE" id="PS51192"/>
    </source>
</evidence>
<dbReference type="OrthoDB" id="5575at2759"/>
<comment type="function">
    <text evidence="8">Catalyzes the ATP-dependent unwinding of U4/U6 RNA duplices, an essential step in the assembly of a catalytically active spliceosome. Plays a role in pre-mRNA splicing.</text>
</comment>
<dbReference type="InterPro" id="IPR050474">
    <property type="entry name" value="Hel308_SKI2-like"/>
</dbReference>
<dbReference type="FunFam" id="3.40.50.300:FF:000231">
    <property type="entry name" value="Activating signal cointegrator 1 complex subunit 3"/>
    <property type="match status" value="1"/>
</dbReference>
<sequence>MNEVPRLTRKLRIFTNLGRPKLPINIPDNDLSKKRLEYDNNSQWKSGWKKLCQLLPDEIQVYLSNVHQLVSTCCNDVSSNASALADEMSLEIIKLLLNESLIMTKKNMKLVKDILVNCDTVLITKIMEIVADIQAYIDDEHFELINSLDDIDVPDVISGGFGSKIPYNEMLIKWPDEIKNLHDMIHTKIECKNDFSMIYIPKEEEKKHVKLDINKNELEKSLLKFYDKNINDMSYEQFSEMIKNILEQSKNLQNELVDLFGFENIDMIEFIVTNKNNLLSYFNRKYIKQQQQQQQQQLSSSKTQDRLPQLCCQVIVQSEKEKLLSKQVRKEEKKYYKNNNKLNKLLDSDNSDDEFDPIALRIKRQEALMASNERILAPVEKYFNAFTASNKQEKYPYVFDCQKNNKKGVSALISGKSIILPENITRKDSTLCEQVDIPVSSFGSVDIDYKTITISSLDNIGKMAFKGVEKLNRIQSIVFNTAYNSNENLLICAPTGAGKTNVALLTVVHQLKLHMDDNGFIKKNEFKIIYIAPMKALAAEMTTSFGKKLDCLGIKVREFTGDMQLTKSEIQQTQMIVTTPEKWDVVTRKGTGDISLTSIVKLIIIDEVHLLHGDRGPVVEALVARTLRQVETSQSMIRIVGLSATLPNYIDVARFLRVNPHKGLFYFDHRFRPVPLSQTFIGVKSMKQMQQIHDMDIVCYNQVVDMIQKGHQVMVFVHARNATIRTANKLKELAIQHDTIKYFKPDTNDSKLVVKAFSNSKNKYLSDLYSHGFSTHHAGMLRTDRNMVEKYFSQGSIKVLVCTSTLAWGVNLPAHAVIIRGTEIYDAKHGSFIDLGILDVLQIFGRAGRPQFDTSGHAAIITTHNKLNHYLSLLTNQFPIESSFINHLADNLNAEIALGTISNIREAVEWLSYTYLYVRMRLNPIVYGLLYEDVIRDQNLDEKRKSLIHSSAINLDKAKMIRYNSRTGDLHSTDLGRTASHFYLKYDTIEIFNELTKPIMNEADILSMVCQAQEFQQLKVRDDEMDELDKLTKEYCELNVAGGTENIHGKVNILIQTYLSHGKISSFSLISDQSFIIQNALRIVRALFELKLRSNNALMATKLLNLSKMLELQQWDHWTPLRQFHILGQDVIDKIDQRGLTINRIKDLSVNELSDILRRHATAVIVKKCCNELPSIEMNAQVQPITRTVLRIRLKIKSTFKWNDSVHGKTSEPFWIWIEDTDTNFIYHYEYFMMTKKMVINYEEQELIITIPLSEDLPSQYMIKATSDRWLECCYVYSLPLHDVILPDYHQPHTDLLELQPLPITVLKNDKYQSLYKFSHFNPIQTQIFHCLYHTDNNVLLGAPTGSGKTIAAEIAIFRVFNHYPNTKIVYIAPLKALVRERIKDWKIKFQDKLNKRIVELTGDVTPDIRQISQADIIVTTPEKWDGISRSWQTRNYVKNVCLIIIDEIHLLGEDRGPVLEVIVSRTNFIASETKKNLRIIGLSTALANSIDLGNWLGIKQMGLYNFRPSVRPVPIEVHINGFPGKHYCPRMATMNRPTFQAIRQHSPTSPSLVFVSSRRQTRLTALDLIAYLAAEDNPKQWLTMPDNEMDNILTGINDSNLKLTLAFGIGIHHAGLHDRDRDTVEELFVNNKIQVLVTTSTLAWGVNFPAHLVVIKGTEYYDGKTKRYVDMPITDVLQMMGRAGRPQFDDSAVAVVLVHDVKKNFYKKFLYEPFPVESNLLNVLPDHINAEIIAGTIKTKNDFLNYITWTYFYRRLLKNPKYYSLDSLEVHDINKFLSALVDNTLATLINAQCIDFDEETQSIIPLSLGKIASYYYLSYKTITLFSKELKNNISLIDCLKVLCTAQEYAELPVRHNEDIINEELSKQCRYAASPGTFDSPNTKAFLLFQAHFSRLTLPSTDYITDTKSILDQAIRIIQAMIDVVTENGWLSSMLCMIQILQMVIQARWIDHSALMTLPHIDFQQLAYFDNLPKSLPEFLTLTKDLQLFKKHFNHTNFNNWQIQEIYDFCKNIPIINVNINIQDMTDEQEISDKQNIDIKKNTKQILELFADNSYTLHVNLKKINSTKGANKFKHGKSKDDGWFIVFGDFDNNEVWALKRIHSLGQQSKIHQLEFTIPPYLGKTTLVFYLLSDSYIGLDQQYKINTIIKTKNLD</sequence>
<dbReference type="InterPro" id="IPR011545">
    <property type="entry name" value="DEAD/DEAH_box_helicase_dom"/>
</dbReference>
<dbReference type="SUPFAM" id="SSF52540">
    <property type="entry name" value="P-loop containing nucleoside triphosphate hydrolases"/>
    <property type="match status" value="4"/>
</dbReference>
<comment type="similarity">
    <text evidence="1">Belongs to the helicase family. SKI2 subfamily.</text>
</comment>
<dbReference type="CDD" id="cd18020">
    <property type="entry name" value="DEXHc_ASCC3_1"/>
    <property type="match status" value="1"/>
</dbReference>
<evidence type="ECO:0000256" key="4">
    <source>
        <dbReference type="ARBA" id="ARBA00022801"/>
    </source>
</evidence>
<comment type="caution">
    <text evidence="11">The sequence shown here is derived from an EMBL/GenBank/DDBJ whole genome shotgun (WGS) entry which is preliminary data.</text>
</comment>
<evidence type="ECO:0000256" key="5">
    <source>
        <dbReference type="ARBA" id="ARBA00022806"/>
    </source>
</evidence>
<evidence type="ECO:0000256" key="6">
    <source>
        <dbReference type="ARBA" id="ARBA00022840"/>
    </source>
</evidence>
<evidence type="ECO:0000256" key="8">
    <source>
        <dbReference type="ARBA" id="ARBA00054527"/>
    </source>
</evidence>
<dbReference type="FunFam" id="2.60.40.150:FF:000004">
    <property type="entry name" value="RNA helicase, activating signal cointegrator 1"/>
    <property type="match status" value="1"/>
</dbReference>
<evidence type="ECO:0000259" key="10">
    <source>
        <dbReference type="PROSITE" id="PS51194"/>
    </source>
</evidence>
<dbReference type="Pfam" id="PF02889">
    <property type="entry name" value="Sec63"/>
    <property type="match status" value="2"/>
</dbReference>
<dbReference type="Gene3D" id="1.10.150.20">
    <property type="entry name" value="5' to 3' exonuclease, C-terminal subdomain"/>
    <property type="match status" value="1"/>
</dbReference>
<dbReference type="CDD" id="cd18022">
    <property type="entry name" value="DEXHc_ASCC3_2"/>
    <property type="match status" value="1"/>
</dbReference>
<dbReference type="PROSITE" id="PS51194">
    <property type="entry name" value="HELICASE_CTER"/>
    <property type="match status" value="2"/>
</dbReference>
<keyword evidence="3" id="KW-0547">Nucleotide-binding</keyword>
<dbReference type="PANTHER" id="PTHR47961:SF13">
    <property type="entry name" value="ACTIVATING SIGNAL COINTEGRATOR 1 COMPLEX SUBUNIT 3"/>
    <property type="match status" value="1"/>
</dbReference>
<dbReference type="GO" id="GO:0032991">
    <property type="term" value="C:protein-containing complex"/>
    <property type="evidence" value="ECO:0007669"/>
    <property type="project" value="UniProtKB-ARBA"/>
</dbReference>
<dbReference type="FunFam" id="1.10.10.10:FF:000012">
    <property type="entry name" value="U5 small nuclear ribonucleoprotein helicase"/>
    <property type="match status" value="1"/>
</dbReference>
<dbReference type="SUPFAM" id="SSF46785">
    <property type="entry name" value="Winged helix' DNA-binding domain"/>
    <property type="match status" value="2"/>
</dbReference>
<dbReference type="Pfam" id="PF23445">
    <property type="entry name" value="WHD_SNRNP200"/>
    <property type="match status" value="2"/>
</dbReference>
<evidence type="ECO:0000313" key="12">
    <source>
        <dbReference type="Proteomes" id="UP000639338"/>
    </source>
</evidence>
<feature type="domain" description="Helicase C-terminal" evidence="10">
    <location>
        <begin position="1538"/>
        <end position="1733"/>
    </location>
</feature>
<dbReference type="FunFam" id="3.40.50.300:FF:000102">
    <property type="entry name" value="RNA helicase, activating signal cointegrator 1"/>
    <property type="match status" value="1"/>
</dbReference>
<organism evidence="11 12">
    <name type="scientific">Aphidius gifuensis</name>
    <name type="common">Parasitoid wasp</name>
    <dbReference type="NCBI Taxonomy" id="684658"/>
    <lineage>
        <taxon>Eukaryota</taxon>
        <taxon>Metazoa</taxon>
        <taxon>Ecdysozoa</taxon>
        <taxon>Arthropoda</taxon>
        <taxon>Hexapoda</taxon>
        <taxon>Insecta</taxon>
        <taxon>Pterygota</taxon>
        <taxon>Neoptera</taxon>
        <taxon>Endopterygota</taxon>
        <taxon>Hymenoptera</taxon>
        <taxon>Apocrita</taxon>
        <taxon>Ichneumonoidea</taxon>
        <taxon>Braconidae</taxon>
        <taxon>Aphidiinae</taxon>
        <taxon>Aphidius</taxon>
    </lineage>
</organism>
<dbReference type="PANTHER" id="PTHR47961">
    <property type="entry name" value="DNA POLYMERASE THETA, PUTATIVE (AFU_ORTHOLOGUE AFUA_1G05260)-RELATED"/>
    <property type="match status" value="1"/>
</dbReference>
<dbReference type="Pfam" id="PF18149">
    <property type="entry name" value="Helicase_PWI"/>
    <property type="match status" value="1"/>
</dbReference>
<dbReference type="InterPro" id="IPR001650">
    <property type="entry name" value="Helicase_C-like"/>
</dbReference>
<gene>
    <name evidence="11" type="ORF">HCN44_004939</name>
</gene>
<dbReference type="CDD" id="cd18795">
    <property type="entry name" value="SF2_C_Ski2"/>
    <property type="match status" value="2"/>
</dbReference>
<dbReference type="InterPro" id="IPR041094">
    <property type="entry name" value="Brr2_helicase_PWI"/>
</dbReference>
<dbReference type="FunFam" id="1.10.3380.10:FF:000001">
    <property type="entry name" value="U5 small nuclear ribonucleoprotein helicase"/>
    <property type="match status" value="1"/>
</dbReference>
<dbReference type="SMART" id="SM00487">
    <property type="entry name" value="DEXDc"/>
    <property type="match status" value="2"/>
</dbReference>
<reference evidence="11 12" key="1">
    <citation type="submission" date="2020-08" db="EMBL/GenBank/DDBJ databases">
        <title>Aphidius gifuensis genome sequencing and assembly.</title>
        <authorList>
            <person name="Du Z."/>
        </authorList>
    </citation>
    <scope>NUCLEOTIDE SEQUENCE [LARGE SCALE GENOMIC DNA]</scope>
    <source>
        <strain evidence="11">YNYX2018</strain>
        <tissue evidence="11">Adults</tissue>
    </source>
</reference>
<dbReference type="GO" id="GO:0003676">
    <property type="term" value="F:nucleic acid binding"/>
    <property type="evidence" value="ECO:0007669"/>
    <property type="project" value="InterPro"/>
</dbReference>
<dbReference type="GO" id="GO:0004386">
    <property type="term" value="F:helicase activity"/>
    <property type="evidence" value="ECO:0007669"/>
    <property type="project" value="UniProtKB-KW"/>
</dbReference>
<proteinExistence type="inferred from homology"/>
<dbReference type="SMART" id="SM00973">
    <property type="entry name" value="Sec63"/>
    <property type="match status" value="2"/>
</dbReference>
<dbReference type="InterPro" id="IPR027417">
    <property type="entry name" value="P-loop_NTPase"/>
</dbReference>
<keyword evidence="4" id="KW-0378">Hydrolase</keyword>
<dbReference type="InterPro" id="IPR036390">
    <property type="entry name" value="WH_DNA-bd_sf"/>
</dbReference>
<dbReference type="Gene3D" id="3.40.50.300">
    <property type="entry name" value="P-loop containing nucleotide triphosphate hydrolases"/>
    <property type="match status" value="4"/>
</dbReference>
<dbReference type="InterPro" id="IPR004179">
    <property type="entry name" value="Sec63-dom"/>
</dbReference>
<keyword evidence="5" id="KW-0347">Helicase</keyword>
<dbReference type="PROSITE" id="PS51192">
    <property type="entry name" value="HELICASE_ATP_BIND_1"/>
    <property type="match status" value="2"/>
</dbReference>
<dbReference type="FunFam" id="1.10.10.10:FF:000024">
    <property type="entry name" value="U5 small nuclear ribonucleoprotein helicase"/>
    <property type="match status" value="1"/>
</dbReference>